<organism evidence="2 3">
    <name type="scientific">Aspergillus welwitschiae</name>
    <dbReference type="NCBI Taxonomy" id="1341132"/>
    <lineage>
        <taxon>Eukaryota</taxon>
        <taxon>Fungi</taxon>
        <taxon>Dikarya</taxon>
        <taxon>Ascomycota</taxon>
        <taxon>Pezizomycotina</taxon>
        <taxon>Eurotiomycetes</taxon>
        <taxon>Eurotiomycetidae</taxon>
        <taxon>Eurotiales</taxon>
        <taxon>Aspergillaceae</taxon>
        <taxon>Aspergillus</taxon>
        <taxon>Aspergillus subgen. Circumdati</taxon>
    </lineage>
</organism>
<evidence type="ECO:0000256" key="1">
    <source>
        <dbReference type="SAM" id="MobiDB-lite"/>
    </source>
</evidence>
<keyword evidence="3" id="KW-1185">Reference proteome</keyword>
<accession>A0A3F3Q972</accession>
<sequence>MATVSSRNRALLQTKTTSDETERTHNEYIIYGLHTTTGFDSLDDVTSVYDTLEVVDMVSVSRTVPRRGNLLAIHPPPLV</sequence>
<dbReference type="GeneID" id="38133741"/>
<name>A0A3F3Q972_9EURO</name>
<dbReference type="RefSeq" id="XP_026628783.1">
    <property type="nucleotide sequence ID" value="XM_026765385.1"/>
</dbReference>
<reference evidence="2 3" key="1">
    <citation type="submission" date="2018-07" db="EMBL/GenBank/DDBJ databases">
        <title>The genomes of Aspergillus section Nigri reveals drivers in fungal speciation.</title>
        <authorList>
            <consortium name="DOE Joint Genome Institute"/>
            <person name="Vesth T.C."/>
            <person name="Nybo J."/>
            <person name="Theobald S."/>
            <person name="Brandl J."/>
            <person name="Frisvad J.C."/>
            <person name="Nielsen K.F."/>
            <person name="Lyhne E.K."/>
            <person name="Kogle M.E."/>
            <person name="Kuo A."/>
            <person name="Riley R."/>
            <person name="Clum A."/>
            <person name="Nolan M."/>
            <person name="Lipzen A."/>
            <person name="Salamov A."/>
            <person name="Henrissat B."/>
            <person name="Wiebenga A."/>
            <person name="De vries R.P."/>
            <person name="Grigoriev I.V."/>
            <person name="Mortensen U.H."/>
            <person name="Andersen M.R."/>
            <person name="Baker S.E."/>
        </authorList>
    </citation>
    <scope>NUCLEOTIDE SEQUENCE [LARGE SCALE GENOMIC DNA]</scope>
    <source>
        <strain evidence="2 3">CBS 139.54b</strain>
    </source>
</reference>
<evidence type="ECO:0000313" key="3">
    <source>
        <dbReference type="Proteomes" id="UP000253729"/>
    </source>
</evidence>
<protein>
    <submittedName>
        <fullName evidence="2">Uncharacterized protein</fullName>
    </submittedName>
</protein>
<feature type="region of interest" description="Disordered" evidence="1">
    <location>
        <begin position="1"/>
        <end position="21"/>
    </location>
</feature>
<evidence type="ECO:0000313" key="2">
    <source>
        <dbReference type="EMBL" id="RDH35761.1"/>
    </source>
</evidence>
<dbReference type="AlphaFoldDB" id="A0A3F3Q972"/>
<proteinExistence type="predicted"/>
<feature type="non-terminal residue" evidence="2">
    <location>
        <position position="79"/>
    </location>
</feature>
<dbReference type="Proteomes" id="UP000253729">
    <property type="component" value="Unassembled WGS sequence"/>
</dbReference>
<dbReference type="EMBL" id="KZ852039">
    <property type="protein sequence ID" value="RDH35761.1"/>
    <property type="molecule type" value="Genomic_DNA"/>
</dbReference>
<feature type="compositionally biased region" description="Polar residues" evidence="1">
    <location>
        <begin position="1"/>
        <end position="16"/>
    </location>
</feature>
<gene>
    <name evidence="2" type="ORF">BDQ94DRAFT_139193</name>
</gene>